<evidence type="ECO:0000313" key="1">
    <source>
        <dbReference type="EMBL" id="ADI19818.1"/>
    </source>
</evidence>
<dbReference type="AlphaFoldDB" id="E0XZH7"/>
<organism evidence="1">
    <name type="scientific">uncultured alpha proteobacterium EB000_37G09</name>
    <dbReference type="NCBI Taxonomy" id="710792"/>
    <lineage>
        <taxon>Bacteria</taxon>
        <taxon>Pseudomonadati</taxon>
        <taxon>Pseudomonadota</taxon>
        <taxon>Alphaproteobacteria</taxon>
        <taxon>environmental samples</taxon>
    </lineage>
</organism>
<reference evidence="1" key="1">
    <citation type="journal article" date="2011" name="Environ. Microbiol.">
        <title>Time-series analyses of Monterey Bay coastal microbial picoplankton using a 'genome proxy' microarray.</title>
        <authorList>
            <person name="Rich V.I."/>
            <person name="Pham V.D."/>
            <person name="Eppley J."/>
            <person name="Shi Y."/>
            <person name="DeLong E.F."/>
        </authorList>
    </citation>
    <scope>NUCLEOTIDE SEQUENCE</scope>
</reference>
<name>E0XZH7_9PROT</name>
<accession>E0XZH7</accession>
<dbReference type="EMBL" id="GU474933">
    <property type="protein sequence ID" value="ADI19818.1"/>
    <property type="molecule type" value="Genomic_DNA"/>
</dbReference>
<proteinExistence type="predicted"/>
<sequence length="71" mass="8101">MSDRTHRYGDLFRVTASDSALDFVSLRIHCHNFSQGCTISTKICRYVSGLQGLNPKRYAPFDHVVKVISRK</sequence>
<protein>
    <submittedName>
        <fullName evidence="1">Uncharacterized protein</fullName>
    </submittedName>
</protein>